<dbReference type="AlphaFoldDB" id="A0A9N9AGZ7"/>
<dbReference type="InterPro" id="IPR012919">
    <property type="entry name" value="SUN_dom"/>
</dbReference>
<evidence type="ECO:0000259" key="6">
    <source>
        <dbReference type="PROSITE" id="PS51469"/>
    </source>
</evidence>
<keyword evidence="8" id="KW-1185">Reference proteome</keyword>
<evidence type="ECO:0000256" key="2">
    <source>
        <dbReference type="ARBA" id="ARBA00022692"/>
    </source>
</evidence>
<dbReference type="GO" id="GO:0043495">
    <property type="term" value="F:protein-membrane adaptor activity"/>
    <property type="evidence" value="ECO:0007669"/>
    <property type="project" value="TreeGrafter"/>
</dbReference>
<organism evidence="7 8">
    <name type="scientific">Ambispora gerdemannii</name>
    <dbReference type="NCBI Taxonomy" id="144530"/>
    <lineage>
        <taxon>Eukaryota</taxon>
        <taxon>Fungi</taxon>
        <taxon>Fungi incertae sedis</taxon>
        <taxon>Mucoromycota</taxon>
        <taxon>Glomeromycotina</taxon>
        <taxon>Glomeromycetes</taxon>
        <taxon>Archaeosporales</taxon>
        <taxon>Ambisporaceae</taxon>
        <taxon>Ambispora</taxon>
    </lineage>
</organism>
<dbReference type="Pfam" id="PF07738">
    <property type="entry name" value="Sad1_UNC"/>
    <property type="match status" value="1"/>
</dbReference>
<feature type="domain" description="SUN" evidence="6">
    <location>
        <begin position="171"/>
        <end position="367"/>
    </location>
</feature>
<keyword evidence="2 5" id="KW-0812">Transmembrane</keyword>
<dbReference type="Gene3D" id="2.60.120.260">
    <property type="entry name" value="Galactose-binding domain-like"/>
    <property type="match status" value="1"/>
</dbReference>
<dbReference type="PANTHER" id="PTHR12911:SF8">
    <property type="entry name" value="KLAROID PROTEIN-RELATED"/>
    <property type="match status" value="1"/>
</dbReference>
<feature type="transmembrane region" description="Helical" evidence="5">
    <location>
        <begin position="100"/>
        <end position="120"/>
    </location>
</feature>
<evidence type="ECO:0000256" key="3">
    <source>
        <dbReference type="ARBA" id="ARBA00022989"/>
    </source>
</evidence>
<dbReference type="GO" id="GO:0034993">
    <property type="term" value="C:meiotic nuclear membrane microtubule tethering complex"/>
    <property type="evidence" value="ECO:0007669"/>
    <property type="project" value="TreeGrafter"/>
</dbReference>
<name>A0A9N9AGZ7_9GLOM</name>
<proteinExistence type="predicted"/>
<comment type="subcellular location">
    <subcellularLocation>
        <location evidence="1">Membrane</location>
    </subcellularLocation>
</comment>
<evidence type="ECO:0000256" key="1">
    <source>
        <dbReference type="ARBA" id="ARBA00004370"/>
    </source>
</evidence>
<dbReference type="OrthoDB" id="10392630at2759"/>
<protein>
    <submittedName>
        <fullName evidence="7">7732_t:CDS:1</fullName>
    </submittedName>
</protein>
<dbReference type="InterPro" id="IPR045119">
    <property type="entry name" value="SUN1-5"/>
</dbReference>
<dbReference type="PROSITE" id="PS51469">
    <property type="entry name" value="SUN"/>
    <property type="match status" value="1"/>
</dbReference>
<dbReference type="EMBL" id="CAJVPL010000790">
    <property type="protein sequence ID" value="CAG8529919.1"/>
    <property type="molecule type" value="Genomic_DNA"/>
</dbReference>
<evidence type="ECO:0000256" key="4">
    <source>
        <dbReference type="ARBA" id="ARBA00023136"/>
    </source>
</evidence>
<evidence type="ECO:0000313" key="7">
    <source>
        <dbReference type="EMBL" id="CAG8529919.1"/>
    </source>
</evidence>
<gene>
    <name evidence="7" type="ORF">AGERDE_LOCUS5660</name>
</gene>
<dbReference type="PANTHER" id="PTHR12911">
    <property type="entry name" value="SAD1/UNC-84-LIKE PROTEIN-RELATED"/>
    <property type="match status" value="1"/>
</dbReference>
<accession>A0A9N9AGZ7</accession>
<sequence>MVNSETAPLLFRMKKNVETSSTMTTKEAAALQNTITKIKDDDDDGKKSFSFSSSPMLSHRGLSEKISIRARALSRTLKWKETTYKNIGNRNKFRNKNSNNVLWMTLIFLAMLSAIAYFYLSGSSPIETPAIMNSTTNNQTLDNGGKGDHHYLGDNLLLSQQEQANKLKQLVGLYNFYKNEKDHAVNAEVVKELTSPTCGEPHFTYMQPFQHLVSSHETPRNLGCRPFSSVVGNLTLEFKSGLRRIKAIAYAHMDPDLTSAPKEIEIYTITKNPDNEQRHHHDYTKFNNLLSIIKRFVTRTKYSAPFHDFQFIANFTHTIDQMPLQIFEIPSTAQPSTGIRYLLFSIKSNWGNEITCLSRFRVYGELIGGGGIDGD</sequence>
<dbReference type="Proteomes" id="UP000789831">
    <property type="component" value="Unassembled WGS sequence"/>
</dbReference>
<reference evidence="7" key="1">
    <citation type="submission" date="2021-06" db="EMBL/GenBank/DDBJ databases">
        <authorList>
            <person name="Kallberg Y."/>
            <person name="Tangrot J."/>
            <person name="Rosling A."/>
        </authorList>
    </citation>
    <scope>NUCLEOTIDE SEQUENCE</scope>
    <source>
        <strain evidence="7">MT106</strain>
    </source>
</reference>
<keyword evidence="4 5" id="KW-0472">Membrane</keyword>
<comment type="caution">
    <text evidence="7">The sequence shown here is derived from an EMBL/GenBank/DDBJ whole genome shotgun (WGS) entry which is preliminary data.</text>
</comment>
<evidence type="ECO:0000256" key="5">
    <source>
        <dbReference type="SAM" id="Phobius"/>
    </source>
</evidence>
<keyword evidence="3 5" id="KW-1133">Transmembrane helix</keyword>
<evidence type="ECO:0000313" key="8">
    <source>
        <dbReference type="Proteomes" id="UP000789831"/>
    </source>
</evidence>